<evidence type="ECO:0000313" key="3">
    <source>
        <dbReference type="Proteomes" id="UP000266177"/>
    </source>
</evidence>
<keyword evidence="1" id="KW-1133">Transmembrane helix</keyword>
<reference evidence="2 3" key="1">
    <citation type="submission" date="2018-09" db="EMBL/GenBank/DDBJ databases">
        <title>Paenibacillus SK2017-BO5.</title>
        <authorList>
            <person name="Piskunova J.V."/>
            <person name="Dubiley S.A."/>
            <person name="Severinov K.V."/>
        </authorList>
    </citation>
    <scope>NUCLEOTIDE SEQUENCE [LARGE SCALE GENOMIC DNA]</scope>
    <source>
        <strain evidence="2 3">BO5</strain>
    </source>
</reference>
<accession>A0A3A3G9J0</accession>
<dbReference type="EMBL" id="QYZD01000086">
    <property type="protein sequence ID" value="RJG15096.1"/>
    <property type="molecule type" value="Genomic_DNA"/>
</dbReference>
<dbReference type="RefSeq" id="WP_119796878.1">
    <property type="nucleotide sequence ID" value="NZ_QYZD01000086.1"/>
</dbReference>
<proteinExistence type="predicted"/>
<dbReference type="AlphaFoldDB" id="A0A3A3G9J0"/>
<sequence>MNERWREALQQEMKQVAFDEKMKQEVIAHANPSLWEREIRIPLRLAIPGLFLSLLLVFSPLLQSGVTGKPDRVIRDEAAVSEDSFVSVGGIYIRASLLEKEGRE</sequence>
<keyword evidence="1" id="KW-0812">Transmembrane</keyword>
<dbReference type="OrthoDB" id="2628098at2"/>
<dbReference type="Proteomes" id="UP000266177">
    <property type="component" value="Unassembled WGS sequence"/>
</dbReference>
<comment type="caution">
    <text evidence="2">The sequence shown here is derived from an EMBL/GenBank/DDBJ whole genome shotgun (WGS) entry which is preliminary data.</text>
</comment>
<name>A0A3A3G9J0_PANTH</name>
<evidence type="ECO:0000256" key="1">
    <source>
        <dbReference type="SAM" id="Phobius"/>
    </source>
</evidence>
<gene>
    <name evidence="2" type="ORF">DQX05_30000</name>
</gene>
<protein>
    <submittedName>
        <fullName evidence="2">Uncharacterized protein</fullName>
    </submittedName>
</protein>
<organism evidence="2 3">
    <name type="scientific">Paenibacillus thiaminolyticus</name>
    <name type="common">Bacillus thiaminolyticus</name>
    <dbReference type="NCBI Taxonomy" id="49283"/>
    <lineage>
        <taxon>Bacteria</taxon>
        <taxon>Bacillati</taxon>
        <taxon>Bacillota</taxon>
        <taxon>Bacilli</taxon>
        <taxon>Bacillales</taxon>
        <taxon>Paenibacillaceae</taxon>
        <taxon>Paenibacillus</taxon>
    </lineage>
</organism>
<keyword evidence="1" id="KW-0472">Membrane</keyword>
<evidence type="ECO:0000313" key="2">
    <source>
        <dbReference type="EMBL" id="RJG15096.1"/>
    </source>
</evidence>
<feature type="transmembrane region" description="Helical" evidence="1">
    <location>
        <begin position="41"/>
        <end position="62"/>
    </location>
</feature>